<keyword evidence="1" id="KW-1133">Transmembrane helix</keyword>
<organism evidence="2 3">
    <name type="scientific">Rubidibacter lacunae KORDI 51-2</name>
    <dbReference type="NCBI Taxonomy" id="582515"/>
    <lineage>
        <taxon>Bacteria</taxon>
        <taxon>Bacillati</taxon>
        <taxon>Cyanobacteriota</taxon>
        <taxon>Cyanophyceae</taxon>
        <taxon>Oscillatoriophycideae</taxon>
        <taxon>Chroococcales</taxon>
        <taxon>Aphanothecaceae</taxon>
        <taxon>Rubidibacter</taxon>
    </lineage>
</organism>
<accession>U5DR88</accession>
<feature type="transmembrane region" description="Helical" evidence="1">
    <location>
        <begin position="196"/>
        <end position="216"/>
    </location>
</feature>
<dbReference type="AlphaFoldDB" id="U5DR88"/>
<name>U5DR88_9CHRO</name>
<dbReference type="EMBL" id="ASSJ01000001">
    <property type="protein sequence ID" value="ERN43114.1"/>
    <property type="molecule type" value="Genomic_DNA"/>
</dbReference>
<sequence>MDIDWFALVALLAMAILVGIFYLPDASVFISSTQFRIRFRPLVNWAFAWFFLWLSGLSITVALFSVSDIGIFCQRSIGTETVDCEIRELDWWGKELVDLHLGDLRQANFEPVLFSNESNSLSSSESPSSFEQDESVRLVLRGINTAYEFQDNLRKSDLASPSISYDYQVLYIQQRLTQFLNGREQQISLSVDCREILYSCFGLGGFFLIIMLIFLISSPFIELNLDQTSQTYELVRRRARGLLGKTWQGTLSEIDKADLETTQGETSTLSRVILRLKSGELIPVTYNYSNISSEYKLYWIKQINIYLKNAASNG</sequence>
<feature type="transmembrane region" description="Helical" evidence="1">
    <location>
        <begin position="42"/>
        <end position="66"/>
    </location>
</feature>
<dbReference type="STRING" id="582515.KR51_00000020"/>
<dbReference type="InParanoid" id="U5DR88"/>
<gene>
    <name evidence="2" type="ORF">KR51_00000020</name>
</gene>
<proteinExistence type="predicted"/>
<protein>
    <submittedName>
        <fullName evidence="2">Uncharacterized protein</fullName>
    </submittedName>
</protein>
<dbReference type="Proteomes" id="UP000016960">
    <property type="component" value="Unassembled WGS sequence"/>
</dbReference>
<feature type="transmembrane region" description="Helical" evidence="1">
    <location>
        <begin position="6"/>
        <end position="30"/>
    </location>
</feature>
<reference evidence="2 3" key="1">
    <citation type="submission" date="2013-05" db="EMBL/GenBank/DDBJ databases">
        <title>Draft genome sequence of Rubidibacter lacunae KORDI 51-2.</title>
        <authorList>
            <person name="Choi D.H."/>
            <person name="Noh J.H."/>
            <person name="Kwon K.-K."/>
            <person name="Lee J.-H."/>
            <person name="Ryu J.-Y."/>
        </authorList>
    </citation>
    <scope>NUCLEOTIDE SEQUENCE [LARGE SCALE GENOMIC DNA]</scope>
    <source>
        <strain evidence="2 3">KORDI 51-2</strain>
    </source>
</reference>
<dbReference type="RefSeq" id="WP_022603646.1">
    <property type="nucleotide sequence ID" value="NZ_ASSJ01000001.1"/>
</dbReference>
<evidence type="ECO:0000313" key="2">
    <source>
        <dbReference type="EMBL" id="ERN43114.1"/>
    </source>
</evidence>
<comment type="caution">
    <text evidence="2">The sequence shown here is derived from an EMBL/GenBank/DDBJ whole genome shotgun (WGS) entry which is preliminary data.</text>
</comment>
<keyword evidence="3" id="KW-1185">Reference proteome</keyword>
<dbReference type="PATRIC" id="fig|582515.4.peg.2"/>
<keyword evidence="1" id="KW-0472">Membrane</keyword>
<keyword evidence="1" id="KW-0812">Transmembrane</keyword>
<evidence type="ECO:0000256" key="1">
    <source>
        <dbReference type="SAM" id="Phobius"/>
    </source>
</evidence>
<evidence type="ECO:0000313" key="3">
    <source>
        <dbReference type="Proteomes" id="UP000016960"/>
    </source>
</evidence>